<proteinExistence type="predicted"/>
<sequence length="245" mass="27638">MMLNWANSAPVEFSRQQTKLSRNVRTSDAESAYIPASNKSAGRGAELISRAETTFKSRAGVEGPLRALKNSKGDPAILISRTVLTSPDPREINIRLGNPLRRPFRRNVTERKRFVPLNPGGLPRRRRWPRRRRTRALSAHRRFYFNALRPSRGAMACEVIGPRETPPGAEMFHNLIWDLGICSIELYNLCVTPAPAGRRAPAPRKLNIAPRHRGLSFAHKMPDAGASEYNTGCMRWLEPKCRKHA</sequence>
<evidence type="ECO:0000313" key="2">
    <source>
        <dbReference type="EMBL" id="GBP60732.1"/>
    </source>
</evidence>
<reference evidence="2 3" key="1">
    <citation type="journal article" date="2019" name="Commun. Biol.">
        <title>The bagworm genome reveals a unique fibroin gene that provides high tensile strength.</title>
        <authorList>
            <person name="Kono N."/>
            <person name="Nakamura H."/>
            <person name="Ohtoshi R."/>
            <person name="Tomita M."/>
            <person name="Numata K."/>
            <person name="Arakawa K."/>
        </authorList>
    </citation>
    <scope>NUCLEOTIDE SEQUENCE [LARGE SCALE GENOMIC DNA]</scope>
</reference>
<dbReference type="Proteomes" id="UP000299102">
    <property type="component" value="Unassembled WGS sequence"/>
</dbReference>
<feature type="compositionally biased region" description="Polar residues" evidence="1">
    <location>
        <begin position="14"/>
        <end position="26"/>
    </location>
</feature>
<feature type="region of interest" description="Disordered" evidence="1">
    <location>
        <begin position="1"/>
        <end position="45"/>
    </location>
</feature>
<organism evidence="2 3">
    <name type="scientific">Eumeta variegata</name>
    <name type="common">Bagworm moth</name>
    <name type="synonym">Eumeta japonica</name>
    <dbReference type="NCBI Taxonomy" id="151549"/>
    <lineage>
        <taxon>Eukaryota</taxon>
        <taxon>Metazoa</taxon>
        <taxon>Ecdysozoa</taxon>
        <taxon>Arthropoda</taxon>
        <taxon>Hexapoda</taxon>
        <taxon>Insecta</taxon>
        <taxon>Pterygota</taxon>
        <taxon>Neoptera</taxon>
        <taxon>Endopterygota</taxon>
        <taxon>Lepidoptera</taxon>
        <taxon>Glossata</taxon>
        <taxon>Ditrysia</taxon>
        <taxon>Tineoidea</taxon>
        <taxon>Psychidae</taxon>
        <taxon>Oiketicinae</taxon>
        <taxon>Eumeta</taxon>
    </lineage>
</organism>
<keyword evidence="3" id="KW-1185">Reference proteome</keyword>
<accession>A0A4C1XCQ6</accession>
<evidence type="ECO:0000256" key="1">
    <source>
        <dbReference type="SAM" id="MobiDB-lite"/>
    </source>
</evidence>
<evidence type="ECO:0000313" key="3">
    <source>
        <dbReference type="Proteomes" id="UP000299102"/>
    </source>
</evidence>
<dbReference type="EMBL" id="BGZK01000794">
    <property type="protein sequence ID" value="GBP60732.1"/>
    <property type="molecule type" value="Genomic_DNA"/>
</dbReference>
<dbReference type="AlphaFoldDB" id="A0A4C1XCQ6"/>
<gene>
    <name evidence="2" type="ORF">EVAR_47470_1</name>
</gene>
<protein>
    <submittedName>
        <fullName evidence="2">Uncharacterized protein</fullName>
    </submittedName>
</protein>
<name>A0A4C1XCQ6_EUMVA</name>
<comment type="caution">
    <text evidence="2">The sequence shown here is derived from an EMBL/GenBank/DDBJ whole genome shotgun (WGS) entry which is preliminary data.</text>
</comment>